<dbReference type="Pfam" id="PF13419">
    <property type="entry name" value="HAD_2"/>
    <property type="match status" value="1"/>
</dbReference>
<dbReference type="InterPro" id="IPR050155">
    <property type="entry name" value="HAD-like_hydrolase_sf"/>
</dbReference>
<keyword evidence="2" id="KW-1185">Reference proteome</keyword>
<dbReference type="InterPro" id="IPR023214">
    <property type="entry name" value="HAD_sf"/>
</dbReference>
<proteinExistence type="predicted"/>
<dbReference type="InterPro" id="IPR041492">
    <property type="entry name" value="HAD_2"/>
</dbReference>
<reference evidence="1" key="1">
    <citation type="submission" date="2020-10" db="EMBL/GenBank/DDBJ databases">
        <authorList>
            <person name="Castelo-Branco R."/>
            <person name="Eusebio N."/>
            <person name="Adriana R."/>
            <person name="Vieira A."/>
            <person name="Brugerolle De Fraissinette N."/>
            <person name="Rezende De Castro R."/>
            <person name="Schneider M.P."/>
            <person name="Vasconcelos V."/>
            <person name="Leao P.N."/>
        </authorList>
    </citation>
    <scope>NUCLEOTIDE SEQUENCE</scope>
    <source>
        <strain evidence="1">LEGE 06105</strain>
    </source>
</reference>
<dbReference type="AlphaFoldDB" id="A0A8J7JS42"/>
<dbReference type="PANTHER" id="PTHR43434:SF21">
    <property type="entry name" value="SLL0295 PROTEIN"/>
    <property type="match status" value="1"/>
</dbReference>
<dbReference type="PANTHER" id="PTHR43434">
    <property type="entry name" value="PHOSPHOGLYCOLATE PHOSPHATASE"/>
    <property type="match status" value="1"/>
</dbReference>
<dbReference type="Proteomes" id="UP000620559">
    <property type="component" value="Unassembled WGS sequence"/>
</dbReference>
<organism evidence="1 2">
    <name type="scientific">Plectonema cf. radiosum LEGE 06105</name>
    <dbReference type="NCBI Taxonomy" id="945769"/>
    <lineage>
        <taxon>Bacteria</taxon>
        <taxon>Bacillati</taxon>
        <taxon>Cyanobacteriota</taxon>
        <taxon>Cyanophyceae</taxon>
        <taxon>Oscillatoriophycideae</taxon>
        <taxon>Oscillatoriales</taxon>
        <taxon>Microcoleaceae</taxon>
        <taxon>Plectonema</taxon>
    </lineage>
</organism>
<comment type="caution">
    <text evidence="1">The sequence shown here is derived from an EMBL/GenBank/DDBJ whole genome shotgun (WGS) entry which is preliminary data.</text>
</comment>
<keyword evidence="1" id="KW-0378">Hydrolase</keyword>
<dbReference type="InterPro" id="IPR036412">
    <property type="entry name" value="HAD-like_sf"/>
</dbReference>
<protein>
    <submittedName>
        <fullName evidence="1">HAD hydrolase-like protein</fullName>
    </submittedName>
</protein>
<evidence type="ECO:0000313" key="1">
    <source>
        <dbReference type="EMBL" id="MBE9212069.1"/>
    </source>
</evidence>
<dbReference type="GO" id="GO:0005829">
    <property type="term" value="C:cytosol"/>
    <property type="evidence" value="ECO:0007669"/>
    <property type="project" value="TreeGrafter"/>
</dbReference>
<gene>
    <name evidence="1" type="ORF">IQ247_04980</name>
</gene>
<evidence type="ECO:0000313" key="2">
    <source>
        <dbReference type="Proteomes" id="UP000620559"/>
    </source>
</evidence>
<dbReference type="EMBL" id="JADEWL010000010">
    <property type="protein sequence ID" value="MBE9212069.1"/>
    <property type="molecule type" value="Genomic_DNA"/>
</dbReference>
<dbReference type="SUPFAM" id="SSF56784">
    <property type="entry name" value="HAD-like"/>
    <property type="match status" value="1"/>
</dbReference>
<dbReference type="GO" id="GO:0008967">
    <property type="term" value="F:phosphoglycolate phosphatase activity"/>
    <property type="evidence" value="ECO:0007669"/>
    <property type="project" value="TreeGrafter"/>
</dbReference>
<name>A0A8J7JS42_9CYAN</name>
<accession>A0A8J7JS42</accession>
<dbReference type="Gene3D" id="3.40.50.1000">
    <property type="entry name" value="HAD superfamily/HAD-like"/>
    <property type="match status" value="1"/>
</dbReference>
<sequence>MTAISPTILALDFDGVICNGLIEYFQVAWRTYCKFWSCANQNQNQTEDLANKFYRLRPVIETGWEMPVLIKALLEGFEEDKILQEWGDISHKILRQEDFVAQEIAGMLDKQRDEWIATDKNGWLNLHKFYPGVVEKIQSIYNTQIALYIVTTKEGRFVKELLHKAGFDLPQEAIFGKEEKRPKYEILRELKQEANDLTVSLWFIEDRIQTLQKVKEQPDLEDVELFLADWGYNTPKHRETAKKDMRIQLISLAQFVQDFDKWQS</sequence>
<dbReference type="RefSeq" id="WP_193917658.1">
    <property type="nucleotide sequence ID" value="NZ_JADEWL010000010.1"/>
</dbReference>
<dbReference type="GO" id="GO:0006281">
    <property type="term" value="P:DNA repair"/>
    <property type="evidence" value="ECO:0007669"/>
    <property type="project" value="TreeGrafter"/>
</dbReference>